<dbReference type="Ensembl" id="ENSENLT00000045130.1">
    <property type="protein sequence ID" value="ENSENLP00000044031.1"/>
    <property type="gene ID" value="ENSENLG00000018766.1"/>
</dbReference>
<reference evidence="7" key="3">
    <citation type="submission" date="2025-09" db="UniProtKB">
        <authorList>
            <consortium name="Ensembl"/>
        </authorList>
    </citation>
    <scope>IDENTIFICATION</scope>
</reference>
<evidence type="ECO:0000313" key="7">
    <source>
        <dbReference type="Ensembl" id="ENSENLP00000044031.1"/>
    </source>
</evidence>
<dbReference type="PANTHER" id="PTHR26451:SF886">
    <property type="entry name" value="GROWTH HORMONE SECRETAGOGUE RECEPTOR TYPE 1-LIKE-RELATED"/>
    <property type="match status" value="1"/>
</dbReference>
<dbReference type="PROSITE" id="PS50262">
    <property type="entry name" value="G_PROTEIN_RECEP_F1_2"/>
    <property type="match status" value="1"/>
</dbReference>
<keyword evidence="8" id="KW-1185">Reference proteome</keyword>
<dbReference type="AlphaFoldDB" id="A0A665WJ83"/>
<evidence type="ECO:0000256" key="2">
    <source>
        <dbReference type="ARBA" id="ARBA00022692"/>
    </source>
</evidence>
<feature type="transmembrane region" description="Helical" evidence="5">
    <location>
        <begin position="90"/>
        <end position="111"/>
    </location>
</feature>
<keyword evidence="4 5" id="KW-0472">Membrane</keyword>
<evidence type="ECO:0000256" key="1">
    <source>
        <dbReference type="ARBA" id="ARBA00004370"/>
    </source>
</evidence>
<feature type="transmembrane region" description="Helical" evidence="5">
    <location>
        <begin position="55"/>
        <end position="78"/>
    </location>
</feature>
<evidence type="ECO:0000259" key="6">
    <source>
        <dbReference type="PROSITE" id="PS50262"/>
    </source>
</evidence>
<dbReference type="InterPro" id="IPR052921">
    <property type="entry name" value="GPCR1_Superfamily_Member"/>
</dbReference>
<sequence>MANNSSVVTGPSIRSANYRLILVQIFVSLFLCINILLMVTFFMKEFFYTTMRYILFANTLLSDCLILVITNYLLIMSYYNLTMKMWLCLIWYLFSSVYTLVTPLTLTAMTLERYVAICIPLRHAELCSTHSTMHSILIIHGLSAVPCTVVLIFINQFYFLLMCIIIILSYVKIMKVAKAASGEDKQSSRKGLRTVALHGFQLLLCLMQMWCPFIENAILQINFMLYINVRYFNYITFILAPRCLSPLIYGLRDEKFFHVLKHYALCGLHKKQDLF</sequence>
<comment type="subcellular location">
    <subcellularLocation>
        <location evidence="1">Membrane</location>
    </subcellularLocation>
</comment>
<reference evidence="7" key="1">
    <citation type="submission" date="2021-04" db="EMBL/GenBank/DDBJ databases">
        <authorList>
            <consortium name="Wellcome Sanger Institute Data Sharing"/>
        </authorList>
    </citation>
    <scope>NUCLEOTIDE SEQUENCE [LARGE SCALE GENOMIC DNA]</scope>
</reference>
<accession>A0A665WJ83</accession>
<proteinExistence type="predicted"/>
<reference evidence="7" key="2">
    <citation type="submission" date="2025-08" db="UniProtKB">
        <authorList>
            <consortium name="Ensembl"/>
        </authorList>
    </citation>
    <scope>IDENTIFICATION</scope>
</reference>
<feature type="domain" description="G-protein coupled receptors family 1 profile" evidence="6">
    <location>
        <begin position="33"/>
        <end position="139"/>
    </location>
</feature>
<keyword evidence="2 5" id="KW-0812">Transmembrane</keyword>
<feature type="transmembrane region" description="Helical" evidence="5">
    <location>
        <begin position="231"/>
        <end position="251"/>
    </location>
</feature>
<evidence type="ECO:0000256" key="4">
    <source>
        <dbReference type="ARBA" id="ARBA00023136"/>
    </source>
</evidence>
<protein>
    <recommendedName>
        <fullName evidence="6">G-protein coupled receptors family 1 profile domain-containing protein</fullName>
    </recommendedName>
</protein>
<dbReference type="SUPFAM" id="SSF81321">
    <property type="entry name" value="Family A G protein-coupled receptor-like"/>
    <property type="match status" value="1"/>
</dbReference>
<dbReference type="OMA" id="EMFIFHR"/>
<feature type="transmembrane region" description="Helical" evidence="5">
    <location>
        <begin position="195"/>
        <end position="219"/>
    </location>
</feature>
<dbReference type="InterPro" id="IPR000276">
    <property type="entry name" value="GPCR_Rhodpsn"/>
</dbReference>
<dbReference type="InParanoid" id="A0A665WJ83"/>
<dbReference type="Gene3D" id="1.20.1070.10">
    <property type="entry name" value="Rhodopsin 7-helix transmembrane proteins"/>
    <property type="match status" value="2"/>
</dbReference>
<dbReference type="GO" id="GO:0004984">
    <property type="term" value="F:olfactory receptor activity"/>
    <property type="evidence" value="ECO:0007669"/>
    <property type="project" value="TreeGrafter"/>
</dbReference>
<feature type="transmembrane region" description="Helical" evidence="5">
    <location>
        <begin position="157"/>
        <end position="174"/>
    </location>
</feature>
<dbReference type="FunCoup" id="A0A665WJ83">
    <property type="interactions" value="20"/>
</dbReference>
<feature type="transmembrane region" description="Helical" evidence="5">
    <location>
        <begin position="20"/>
        <end position="43"/>
    </location>
</feature>
<evidence type="ECO:0000313" key="8">
    <source>
        <dbReference type="Proteomes" id="UP000472264"/>
    </source>
</evidence>
<dbReference type="CDD" id="cd00637">
    <property type="entry name" value="7tm_classA_rhodopsin-like"/>
    <property type="match status" value="1"/>
</dbReference>
<dbReference type="Pfam" id="PF00001">
    <property type="entry name" value="7tm_1"/>
    <property type="match status" value="1"/>
</dbReference>
<evidence type="ECO:0000256" key="3">
    <source>
        <dbReference type="ARBA" id="ARBA00022989"/>
    </source>
</evidence>
<evidence type="ECO:0000256" key="5">
    <source>
        <dbReference type="SAM" id="Phobius"/>
    </source>
</evidence>
<organism evidence="7 8">
    <name type="scientific">Echeneis naucrates</name>
    <name type="common">Live sharksucker</name>
    <dbReference type="NCBI Taxonomy" id="173247"/>
    <lineage>
        <taxon>Eukaryota</taxon>
        <taxon>Metazoa</taxon>
        <taxon>Chordata</taxon>
        <taxon>Craniata</taxon>
        <taxon>Vertebrata</taxon>
        <taxon>Euteleostomi</taxon>
        <taxon>Actinopterygii</taxon>
        <taxon>Neopterygii</taxon>
        <taxon>Teleostei</taxon>
        <taxon>Neoteleostei</taxon>
        <taxon>Acanthomorphata</taxon>
        <taxon>Carangaria</taxon>
        <taxon>Carangiformes</taxon>
        <taxon>Echeneidae</taxon>
        <taxon>Echeneis</taxon>
    </lineage>
</organism>
<dbReference type="PANTHER" id="PTHR26451">
    <property type="entry name" value="G_PROTEIN_RECEP_F1_2 DOMAIN-CONTAINING PROTEIN"/>
    <property type="match status" value="1"/>
</dbReference>
<dbReference type="InterPro" id="IPR017452">
    <property type="entry name" value="GPCR_Rhodpsn_7TM"/>
</dbReference>
<name>A0A665WJ83_ECHNA</name>
<gene>
    <name evidence="7" type="primary">LOC115053376</name>
</gene>
<keyword evidence="3 5" id="KW-1133">Transmembrane helix</keyword>
<dbReference type="GO" id="GO:0005549">
    <property type="term" value="F:odorant binding"/>
    <property type="evidence" value="ECO:0007669"/>
    <property type="project" value="TreeGrafter"/>
</dbReference>
<dbReference type="GO" id="GO:0016020">
    <property type="term" value="C:membrane"/>
    <property type="evidence" value="ECO:0007669"/>
    <property type="project" value="UniProtKB-SubCell"/>
</dbReference>
<dbReference type="Proteomes" id="UP000472264">
    <property type="component" value="Chromosome 13"/>
</dbReference>
<dbReference type="PRINTS" id="PR00237">
    <property type="entry name" value="GPCRRHODOPSN"/>
</dbReference>
<dbReference type="GO" id="GO:0004930">
    <property type="term" value="F:G protein-coupled receptor activity"/>
    <property type="evidence" value="ECO:0007669"/>
    <property type="project" value="InterPro"/>
</dbReference>